<keyword evidence="6" id="KW-1185">Reference proteome</keyword>
<sequence>MMAPTASATPSSDGAATVSAAVTAPASFTHPGVLLGKSQLDLIRTRVNGGVEPQKSAWSQMLASSYASLSYTPHPRSTVECGPSSNPDYGCSDEREDAIAAYTDALAWYVTGNTSYAKKAIQIMDAWSGTITTHTNSNAPLQTGWAGTVWSESAEIVKYTYGGGWSNSARFDTMLRNVYLPVVIQGAPDKNGNWELIMMDAAVGISVHLDDAASYNKAMSIFTGRVPAYVYTTSDGSQPAYPPRSSVNTTSELINYWFGQSTFVNGLAQETCRDFGHTGWGIDAIAHVAETARLQGTDLWSQLATRMRYTYEFHAGYDNGASVPSSICGGNANLGLGPVTEIGYSALHNRLGLSLANTQKYTLAHRPEGTDDHWIAWETLTHGDIGTPTSSDFSVSLSPVSGSVKAGSAVSAAVSTAVTSGSAESVALSASGLPSGASASFSPSSVTSGGSSTLTITTGAATPAGTYAVTVTGTAATGTHTATYTLTVTTGSAANDFSVALSPASGSVTAGSAATTTVSTAVTSGSAESVALSASGLPSGASASFSPSAVTSGGSSTLTITTSAATPAGTYAVTVTGTAATGTHTATYTLTVTAPSGGTCNPAWTATASYIPNDKVSYSGHNYTALYWSTGVTPGSAIAWNIWQDNGTC</sequence>
<evidence type="ECO:0000259" key="4">
    <source>
        <dbReference type="SMART" id="SM00495"/>
    </source>
</evidence>
<keyword evidence="3" id="KW-0456">Lyase</keyword>
<name>A0A9W4GQ02_9ACTN</name>
<dbReference type="InterPro" id="IPR008397">
    <property type="entry name" value="Alginate_lyase_dom"/>
</dbReference>
<dbReference type="Gene3D" id="2.60.40.10">
    <property type="entry name" value="Immunoglobulins"/>
    <property type="match status" value="2"/>
</dbReference>
<dbReference type="Proteomes" id="UP001152519">
    <property type="component" value="Unassembled WGS sequence"/>
</dbReference>
<dbReference type="CDD" id="cd12215">
    <property type="entry name" value="ChiC_BD"/>
    <property type="match status" value="1"/>
</dbReference>
<dbReference type="InterPro" id="IPR008929">
    <property type="entry name" value="Chondroitin_lyas"/>
</dbReference>
<gene>
    <name evidence="5" type="ORF">SCOCK_150101</name>
</gene>
<dbReference type="InterPro" id="IPR003610">
    <property type="entry name" value="CBM5/12"/>
</dbReference>
<accession>A0A9W4GQ02</accession>
<organism evidence="5 6">
    <name type="scientific">Actinacidiphila cocklensis</name>
    <dbReference type="NCBI Taxonomy" id="887465"/>
    <lineage>
        <taxon>Bacteria</taxon>
        <taxon>Bacillati</taxon>
        <taxon>Actinomycetota</taxon>
        <taxon>Actinomycetes</taxon>
        <taxon>Kitasatosporales</taxon>
        <taxon>Streptomycetaceae</taxon>
        <taxon>Actinacidiphila</taxon>
    </lineage>
</organism>
<dbReference type="AlphaFoldDB" id="A0A9W4GQ02"/>
<dbReference type="GO" id="GO:0005975">
    <property type="term" value="P:carbohydrate metabolic process"/>
    <property type="evidence" value="ECO:0007669"/>
    <property type="project" value="InterPro"/>
</dbReference>
<evidence type="ECO:0000256" key="3">
    <source>
        <dbReference type="ARBA" id="ARBA00023239"/>
    </source>
</evidence>
<dbReference type="InterPro" id="IPR036573">
    <property type="entry name" value="CBM_sf_5/12"/>
</dbReference>
<evidence type="ECO:0000313" key="5">
    <source>
        <dbReference type="EMBL" id="CAG6392129.1"/>
    </source>
</evidence>
<evidence type="ECO:0000256" key="2">
    <source>
        <dbReference type="ARBA" id="ARBA00022801"/>
    </source>
</evidence>
<dbReference type="Gene3D" id="2.10.10.20">
    <property type="entry name" value="Carbohydrate-binding module superfamily 5/12"/>
    <property type="match status" value="1"/>
</dbReference>
<evidence type="ECO:0000313" key="6">
    <source>
        <dbReference type="Proteomes" id="UP001152519"/>
    </source>
</evidence>
<dbReference type="GO" id="GO:0004553">
    <property type="term" value="F:hydrolase activity, hydrolyzing O-glycosyl compounds"/>
    <property type="evidence" value="ECO:0007669"/>
    <property type="project" value="InterPro"/>
</dbReference>
<reference evidence="5" key="1">
    <citation type="submission" date="2021-05" db="EMBL/GenBank/DDBJ databases">
        <authorList>
            <person name="Arsene-Ploetze F."/>
        </authorList>
    </citation>
    <scope>NUCLEOTIDE SEQUENCE</scope>
    <source>
        <strain evidence="5">DSM 42138</strain>
    </source>
</reference>
<dbReference type="SUPFAM" id="SSF51055">
    <property type="entry name" value="Carbohydrate binding domain"/>
    <property type="match status" value="1"/>
</dbReference>
<dbReference type="GO" id="GO:0042597">
    <property type="term" value="C:periplasmic space"/>
    <property type="evidence" value="ECO:0007669"/>
    <property type="project" value="InterPro"/>
</dbReference>
<dbReference type="GO" id="GO:0005576">
    <property type="term" value="C:extracellular region"/>
    <property type="evidence" value="ECO:0007669"/>
    <property type="project" value="InterPro"/>
</dbReference>
<dbReference type="EMBL" id="CAJSLV010000043">
    <property type="protein sequence ID" value="CAG6392129.1"/>
    <property type="molecule type" value="Genomic_DNA"/>
</dbReference>
<dbReference type="SMART" id="SM00495">
    <property type="entry name" value="ChtBD3"/>
    <property type="match status" value="1"/>
</dbReference>
<dbReference type="Gene3D" id="1.50.10.100">
    <property type="entry name" value="Chondroitin AC/alginate lyase"/>
    <property type="match status" value="1"/>
</dbReference>
<keyword evidence="2" id="KW-0378">Hydrolase</keyword>
<comment type="caution">
    <text evidence="5">The sequence shown here is derived from an EMBL/GenBank/DDBJ whole genome shotgun (WGS) entry which is preliminary data.</text>
</comment>
<dbReference type="Pfam" id="PF05426">
    <property type="entry name" value="Alginate_lyase"/>
    <property type="match status" value="1"/>
</dbReference>
<dbReference type="InterPro" id="IPR013783">
    <property type="entry name" value="Ig-like_fold"/>
</dbReference>
<keyword evidence="1" id="KW-0732">Signal</keyword>
<protein>
    <submittedName>
        <fullName evidence="5">Chitin-binding type-3 domain-containing protein</fullName>
    </submittedName>
</protein>
<dbReference type="GO" id="GO:0016829">
    <property type="term" value="F:lyase activity"/>
    <property type="evidence" value="ECO:0007669"/>
    <property type="project" value="UniProtKB-KW"/>
</dbReference>
<evidence type="ECO:0000256" key="1">
    <source>
        <dbReference type="ARBA" id="ARBA00022729"/>
    </source>
</evidence>
<dbReference type="SUPFAM" id="SSF48230">
    <property type="entry name" value="Chondroitin AC/alginate lyase"/>
    <property type="match status" value="1"/>
</dbReference>
<feature type="domain" description="Chitin-binding type-3" evidence="4">
    <location>
        <begin position="601"/>
        <end position="646"/>
    </location>
</feature>
<dbReference type="GO" id="GO:0030246">
    <property type="term" value="F:carbohydrate binding"/>
    <property type="evidence" value="ECO:0007669"/>
    <property type="project" value="InterPro"/>
</dbReference>
<proteinExistence type="predicted"/>